<comment type="caution">
    <text evidence="1">The sequence shown here is derived from an EMBL/GenBank/DDBJ whole genome shotgun (WGS) entry which is preliminary data.</text>
</comment>
<protein>
    <submittedName>
        <fullName evidence="1">Uncharacterized protein</fullName>
    </submittedName>
</protein>
<accession>A0A8H4VX76</accession>
<evidence type="ECO:0000313" key="2">
    <source>
        <dbReference type="Proteomes" id="UP000521872"/>
    </source>
</evidence>
<organism evidence="1 2">
    <name type="scientific">Agrocybe pediades</name>
    <dbReference type="NCBI Taxonomy" id="84607"/>
    <lineage>
        <taxon>Eukaryota</taxon>
        <taxon>Fungi</taxon>
        <taxon>Dikarya</taxon>
        <taxon>Basidiomycota</taxon>
        <taxon>Agaricomycotina</taxon>
        <taxon>Agaricomycetes</taxon>
        <taxon>Agaricomycetidae</taxon>
        <taxon>Agaricales</taxon>
        <taxon>Agaricineae</taxon>
        <taxon>Strophariaceae</taxon>
        <taxon>Agrocybe</taxon>
    </lineage>
</organism>
<dbReference type="Proteomes" id="UP000521872">
    <property type="component" value="Unassembled WGS sequence"/>
</dbReference>
<dbReference type="Gene3D" id="2.80.10.50">
    <property type="match status" value="1"/>
</dbReference>
<dbReference type="AlphaFoldDB" id="A0A8H4VX76"/>
<dbReference type="EMBL" id="JAACJL010000001">
    <property type="protein sequence ID" value="KAF4623640.1"/>
    <property type="molecule type" value="Genomic_DNA"/>
</dbReference>
<reference evidence="1 2" key="1">
    <citation type="submission" date="2019-12" db="EMBL/GenBank/DDBJ databases">
        <authorList>
            <person name="Floudas D."/>
            <person name="Bentzer J."/>
            <person name="Ahren D."/>
            <person name="Johansson T."/>
            <person name="Persson P."/>
            <person name="Tunlid A."/>
        </authorList>
    </citation>
    <scope>NUCLEOTIDE SEQUENCE [LARGE SCALE GENOMIC DNA]</scope>
    <source>
        <strain evidence="1 2">CBS 102.39</strain>
    </source>
</reference>
<keyword evidence="2" id="KW-1185">Reference proteome</keyword>
<sequence length="161" mass="17310">MMLPHKLFLSLVPGIYEIHSSDIHYATGYGTGSLITALPLLKGAGPVTQKWQVEVVLKDGEVVHTIAKPGSIAGEAGGFYVKEARNSADVEYQAELSHWHLMPVPDQNSTYVIVPSKELIGARLAIAVGQRANSEPTLVLDSFPLHGSNPLPGWVFTAVNV</sequence>
<gene>
    <name evidence="1" type="ORF">D9613_001306</name>
</gene>
<name>A0A8H4VX76_9AGAR</name>
<evidence type="ECO:0000313" key="1">
    <source>
        <dbReference type="EMBL" id="KAF4623640.1"/>
    </source>
</evidence>
<proteinExistence type="predicted"/>